<proteinExistence type="predicted"/>
<feature type="region of interest" description="Disordered" evidence="1">
    <location>
        <begin position="1"/>
        <end position="20"/>
    </location>
</feature>
<dbReference type="OMA" id="GENHDQP"/>
<dbReference type="KEGG" id="abp:AGABI1DRAFT94738"/>
<evidence type="ECO:0000313" key="3">
    <source>
        <dbReference type="Proteomes" id="UP000008493"/>
    </source>
</evidence>
<dbReference type="GeneID" id="18832588"/>
<name>K5WYK2_AGABU</name>
<dbReference type="Proteomes" id="UP000008493">
    <property type="component" value="Unassembled WGS sequence"/>
</dbReference>
<sequence>MDSKNPQSSQKWNKGAGENHDQPLPVYQLLEGIANYTGPPHTQWRPMNHQRSRSSGALIYIPPSHKPSTLIVGERSAEPKLCERENRYYGSYDKFLNYCLRKGFEFYVVPPLMFQVIVKPSSLCNDKPVFLVEVNDGFCDLNFVTAQTSRCETTTR</sequence>
<organism evidence="2 3">
    <name type="scientific">Agaricus bisporus var. burnettii (strain JB137-S8 / ATCC MYA-4627 / FGSC 10392)</name>
    <name type="common">White button mushroom</name>
    <dbReference type="NCBI Taxonomy" id="597362"/>
    <lineage>
        <taxon>Eukaryota</taxon>
        <taxon>Fungi</taxon>
        <taxon>Dikarya</taxon>
        <taxon>Basidiomycota</taxon>
        <taxon>Agaricomycotina</taxon>
        <taxon>Agaricomycetes</taxon>
        <taxon>Agaricomycetidae</taxon>
        <taxon>Agaricales</taxon>
        <taxon>Agaricineae</taxon>
        <taxon>Agaricaceae</taxon>
        <taxon>Agaricus</taxon>
    </lineage>
</organism>
<dbReference type="OrthoDB" id="3255221at2759"/>
<evidence type="ECO:0000256" key="1">
    <source>
        <dbReference type="SAM" id="MobiDB-lite"/>
    </source>
</evidence>
<dbReference type="InParanoid" id="K5WYK2"/>
<dbReference type="AlphaFoldDB" id="K5WYK2"/>
<reference evidence="3" key="1">
    <citation type="journal article" date="2012" name="Proc. Natl. Acad. Sci. U.S.A.">
        <title>Genome sequence of the button mushroom Agaricus bisporus reveals mechanisms governing adaptation to a humic-rich ecological niche.</title>
        <authorList>
            <person name="Morin E."/>
            <person name="Kohler A."/>
            <person name="Baker A.R."/>
            <person name="Foulongne-Oriol M."/>
            <person name="Lombard V."/>
            <person name="Nagy L.G."/>
            <person name="Ohm R.A."/>
            <person name="Patyshakuliyeva A."/>
            <person name="Brun A."/>
            <person name="Aerts A.L."/>
            <person name="Bailey A.M."/>
            <person name="Billette C."/>
            <person name="Coutinho P.M."/>
            <person name="Deakin G."/>
            <person name="Doddapaneni H."/>
            <person name="Floudas D."/>
            <person name="Grimwood J."/>
            <person name="Hilden K."/>
            <person name="Kuees U."/>
            <person name="LaButti K.M."/>
            <person name="Lapidus A."/>
            <person name="Lindquist E.A."/>
            <person name="Lucas S.M."/>
            <person name="Murat C."/>
            <person name="Riley R.W."/>
            <person name="Salamov A.A."/>
            <person name="Schmutz J."/>
            <person name="Subramanian V."/>
            <person name="Woesten H.A.B."/>
            <person name="Xu J."/>
            <person name="Eastwood D.C."/>
            <person name="Foster G.D."/>
            <person name="Sonnenberg A.S."/>
            <person name="Cullen D."/>
            <person name="de Vries R.P."/>
            <person name="Lundell T."/>
            <person name="Hibbett D.S."/>
            <person name="Henrissat B."/>
            <person name="Burton K.S."/>
            <person name="Kerrigan R.W."/>
            <person name="Challen M.P."/>
            <person name="Grigoriev I.V."/>
            <person name="Martin F."/>
        </authorList>
    </citation>
    <scope>NUCLEOTIDE SEQUENCE [LARGE SCALE GENOMIC DNA]</scope>
    <source>
        <strain evidence="3">JB137-S8 / ATCC MYA-4627 / FGSC 10392</strain>
    </source>
</reference>
<feature type="compositionally biased region" description="Polar residues" evidence="1">
    <location>
        <begin position="1"/>
        <end position="12"/>
    </location>
</feature>
<dbReference type="RefSeq" id="XP_007333736.1">
    <property type="nucleotide sequence ID" value="XM_007333674.1"/>
</dbReference>
<keyword evidence="3" id="KW-1185">Reference proteome</keyword>
<accession>K5WYK2</accession>
<evidence type="ECO:0000313" key="2">
    <source>
        <dbReference type="EMBL" id="EKM75677.1"/>
    </source>
</evidence>
<protein>
    <submittedName>
        <fullName evidence="2">Uncharacterized protein</fullName>
    </submittedName>
</protein>
<dbReference type="EMBL" id="JH971410">
    <property type="protein sequence ID" value="EKM75677.1"/>
    <property type="molecule type" value="Genomic_DNA"/>
</dbReference>
<gene>
    <name evidence="2" type="ORF">AGABI1DRAFT_94738</name>
</gene>
<dbReference type="HOGENOM" id="CLU_1749063_0_0_1"/>